<name>A0A822ZC98_NELNU</name>
<dbReference type="AlphaFoldDB" id="A0A822ZC98"/>
<sequence>MESNEKREGEERETETEREMRRLEEREDSPPQLCLDPLLQATVIETWEGREGENEGENKNQKITEKWER</sequence>
<comment type="caution">
    <text evidence="2">The sequence shown here is derived from an EMBL/GenBank/DDBJ whole genome shotgun (WGS) entry which is preliminary data.</text>
</comment>
<feature type="compositionally biased region" description="Basic and acidic residues" evidence="1">
    <location>
        <begin position="47"/>
        <end position="69"/>
    </location>
</feature>
<keyword evidence="3" id="KW-1185">Reference proteome</keyword>
<feature type="compositionally biased region" description="Basic and acidic residues" evidence="1">
    <location>
        <begin position="1"/>
        <end position="29"/>
    </location>
</feature>
<dbReference type="Proteomes" id="UP000607653">
    <property type="component" value="Unassembled WGS sequence"/>
</dbReference>
<dbReference type="EMBL" id="DUZY01000005">
    <property type="protein sequence ID" value="DAD41085.1"/>
    <property type="molecule type" value="Genomic_DNA"/>
</dbReference>
<reference evidence="2 3" key="1">
    <citation type="journal article" date="2020" name="Mol. Biol. Evol.">
        <title>Distinct Expression and Methylation Patterns for Genes with Different Fates following a Single Whole-Genome Duplication in Flowering Plants.</title>
        <authorList>
            <person name="Shi T."/>
            <person name="Rahmani R.S."/>
            <person name="Gugger P.F."/>
            <person name="Wang M."/>
            <person name="Li H."/>
            <person name="Zhang Y."/>
            <person name="Li Z."/>
            <person name="Wang Q."/>
            <person name="Van de Peer Y."/>
            <person name="Marchal K."/>
            <person name="Chen J."/>
        </authorList>
    </citation>
    <scope>NUCLEOTIDE SEQUENCE [LARGE SCALE GENOMIC DNA]</scope>
    <source>
        <tissue evidence="2">Leaf</tissue>
    </source>
</reference>
<feature type="region of interest" description="Disordered" evidence="1">
    <location>
        <begin position="1"/>
        <end position="69"/>
    </location>
</feature>
<proteinExistence type="predicted"/>
<accession>A0A822ZC98</accession>
<evidence type="ECO:0000256" key="1">
    <source>
        <dbReference type="SAM" id="MobiDB-lite"/>
    </source>
</evidence>
<evidence type="ECO:0000313" key="2">
    <source>
        <dbReference type="EMBL" id="DAD41085.1"/>
    </source>
</evidence>
<organism evidence="2 3">
    <name type="scientific">Nelumbo nucifera</name>
    <name type="common">Sacred lotus</name>
    <dbReference type="NCBI Taxonomy" id="4432"/>
    <lineage>
        <taxon>Eukaryota</taxon>
        <taxon>Viridiplantae</taxon>
        <taxon>Streptophyta</taxon>
        <taxon>Embryophyta</taxon>
        <taxon>Tracheophyta</taxon>
        <taxon>Spermatophyta</taxon>
        <taxon>Magnoliopsida</taxon>
        <taxon>Proteales</taxon>
        <taxon>Nelumbonaceae</taxon>
        <taxon>Nelumbo</taxon>
    </lineage>
</organism>
<protein>
    <submittedName>
        <fullName evidence="2">Uncharacterized protein</fullName>
    </submittedName>
</protein>
<gene>
    <name evidence="2" type="ORF">HUJ06_015406</name>
</gene>
<evidence type="ECO:0000313" key="3">
    <source>
        <dbReference type="Proteomes" id="UP000607653"/>
    </source>
</evidence>